<name>A0AAN6Y914_9PEZI</name>
<evidence type="ECO:0000313" key="3">
    <source>
        <dbReference type="EMBL" id="KAK4213575.1"/>
    </source>
</evidence>
<keyword evidence="1" id="KW-0175">Coiled coil</keyword>
<gene>
    <name evidence="3" type="ORF">QBC37DRAFT_387932</name>
</gene>
<feature type="region of interest" description="Disordered" evidence="2">
    <location>
        <begin position="560"/>
        <end position="583"/>
    </location>
</feature>
<dbReference type="AlphaFoldDB" id="A0AAN6Y914"/>
<feature type="compositionally biased region" description="Polar residues" evidence="2">
    <location>
        <begin position="168"/>
        <end position="177"/>
    </location>
</feature>
<reference evidence="3" key="2">
    <citation type="submission" date="2023-05" db="EMBL/GenBank/DDBJ databases">
        <authorList>
            <consortium name="Lawrence Berkeley National Laboratory"/>
            <person name="Steindorff A."/>
            <person name="Hensen N."/>
            <person name="Bonometti L."/>
            <person name="Westerberg I."/>
            <person name="Brannstrom I.O."/>
            <person name="Guillou S."/>
            <person name="Cros-Aarteil S."/>
            <person name="Calhoun S."/>
            <person name="Haridas S."/>
            <person name="Kuo A."/>
            <person name="Mondo S."/>
            <person name="Pangilinan J."/>
            <person name="Riley R."/>
            <person name="Labutti K."/>
            <person name="Andreopoulos B."/>
            <person name="Lipzen A."/>
            <person name="Chen C."/>
            <person name="Yanf M."/>
            <person name="Daum C."/>
            <person name="Ng V."/>
            <person name="Clum A."/>
            <person name="Ohm R."/>
            <person name="Martin F."/>
            <person name="Silar P."/>
            <person name="Natvig D."/>
            <person name="Lalanne C."/>
            <person name="Gautier V."/>
            <person name="Ament-Velasquez S.L."/>
            <person name="Kruys A."/>
            <person name="Hutchinson M.I."/>
            <person name="Powell A.J."/>
            <person name="Barry K."/>
            <person name="Miller A.N."/>
            <person name="Grigoriev I.V."/>
            <person name="Debuchy R."/>
            <person name="Gladieux P."/>
            <person name="Thoren M.H."/>
            <person name="Johannesson H."/>
        </authorList>
    </citation>
    <scope>NUCLEOTIDE SEQUENCE</scope>
    <source>
        <strain evidence="3">PSN293</strain>
    </source>
</reference>
<evidence type="ECO:0000256" key="2">
    <source>
        <dbReference type="SAM" id="MobiDB-lite"/>
    </source>
</evidence>
<sequence length="583" mass="65005">MVFSSVALRPVVGEEVPVPQRSPGWTMRISRSRAADLASLPARGRGNSHLHGARTKETINGTGRPVPTNTTANRSSLAPTDASREVILENMRLYQRIASLQRTEKTLQNDNRNLSRYMASLQQEDESVQRAWEEEVQEMESAFEAKLKELEQLAAQQKERLREIASSRISSTKQIAPQSPVPPSLGLRQPPMHPDLTTAKLNAWFSTRGNNWYEWADDFAYRDLDRIINLDMIQQHELCSKAKTFVRLTPDGKLPTELMVNRRINASQILLQGLLANFIITETMLSPRWIFAALNVNRAEFVSPESSPVSPVSHRNASFGLSLESTPLSLVEGFPSMRDMDKLQDLFAKAQIDNSEVHKWRSQLMRILTEGGLDHDPVRRATSKNTRRLVRARREYARSLKELFLSGPARLLLGDQDAAGIERLEWRLVNELDMALRLSAQIWSYQTCDLGVRGINELRKEWFDTGEYDGGGGGGGKSGMELCQAQQMEWSIREGDKHEVIAVLRPEIRAVGIGDGGTGELSHHHHDHGGGGGGLDEGLDGIWAKAQVFVSPRSVVAADAVERRGRSRPGSRERRAGGGSFGD</sequence>
<reference evidence="3" key="1">
    <citation type="journal article" date="2023" name="Mol. Phylogenet. Evol.">
        <title>Genome-scale phylogeny and comparative genomics of the fungal order Sordariales.</title>
        <authorList>
            <person name="Hensen N."/>
            <person name="Bonometti L."/>
            <person name="Westerberg I."/>
            <person name="Brannstrom I.O."/>
            <person name="Guillou S."/>
            <person name="Cros-Aarteil S."/>
            <person name="Calhoun S."/>
            <person name="Haridas S."/>
            <person name="Kuo A."/>
            <person name="Mondo S."/>
            <person name="Pangilinan J."/>
            <person name="Riley R."/>
            <person name="LaButti K."/>
            <person name="Andreopoulos B."/>
            <person name="Lipzen A."/>
            <person name="Chen C."/>
            <person name="Yan M."/>
            <person name="Daum C."/>
            <person name="Ng V."/>
            <person name="Clum A."/>
            <person name="Steindorff A."/>
            <person name="Ohm R.A."/>
            <person name="Martin F."/>
            <person name="Silar P."/>
            <person name="Natvig D.O."/>
            <person name="Lalanne C."/>
            <person name="Gautier V."/>
            <person name="Ament-Velasquez S.L."/>
            <person name="Kruys A."/>
            <person name="Hutchinson M.I."/>
            <person name="Powell A.J."/>
            <person name="Barry K."/>
            <person name="Miller A.N."/>
            <person name="Grigoriev I.V."/>
            <person name="Debuchy R."/>
            <person name="Gladieux P."/>
            <person name="Hiltunen Thoren M."/>
            <person name="Johannesson H."/>
        </authorList>
    </citation>
    <scope>NUCLEOTIDE SEQUENCE</scope>
    <source>
        <strain evidence="3">PSN293</strain>
    </source>
</reference>
<feature type="compositionally biased region" description="Polar residues" evidence="2">
    <location>
        <begin position="67"/>
        <end position="78"/>
    </location>
</feature>
<keyword evidence="4" id="KW-1185">Reference proteome</keyword>
<dbReference type="Proteomes" id="UP001301769">
    <property type="component" value="Unassembled WGS sequence"/>
</dbReference>
<evidence type="ECO:0000313" key="4">
    <source>
        <dbReference type="Proteomes" id="UP001301769"/>
    </source>
</evidence>
<organism evidence="3 4">
    <name type="scientific">Rhypophila decipiens</name>
    <dbReference type="NCBI Taxonomy" id="261697"/>
    <lineage>
        <taxon>Eukaryota</taxon>
        <taxon>Fungi</taxon>
        <taxon>Dikarya</taxon>
        <taxon>Ascomycota</taxon>
        <taxon>Pezizomycotina</taxon>
        <taxon>Sordariomycetes</taxon>
        <taxon>Sordariomycetidae</taxon>
        <taxon>Sordariales</taxon>
        <taxon>Naviculisporaceae</taxon>
        <taxon>Rhypophila</taxon>
    </lineage>
</organism>
<feature type="coiled-coil region" evidence="1">
    <location>
        <begin position="90"/>
        <end position="167"/>
    </location>
</feature>
<evidence type="ECO:0000256" key="1">
    <source>
        <dbReference type="SAM" id="Coils"/>
    </source>
</evidence>
<feature type="region of interest" description="Disordered" evidence="2">
    <location>
        <begin position="515"/>
        <end position="534"/>
    </location>
</feature>
<comment type="caution">
    <text evidence="3">The sequence shown here is derived from an EMBL/GenBank/DDBJ whole genome shotgun (WGS) entry which is preliminary data.</text>
</comment>
<feature type="region of interest" description="Disordered" evidence="2">
    <location>
        <begin position="42"/>
        <end position="82"/>
    </location>
</feature>
<feature type="region of interest" description="Disordered" evidence="2">
    <location>
        <begin position="168"/>
        <end position="189"/>
    </location>
</feature>
<feature type="compositionally biased region" description="Basic and acidic residues" evidence="2">
    <location>
        <begin position="560"/>
        <end position="576"/>
    </location>
</feature>
<dbReference type="EMBL" id="MU858107">
    <property type="protein sequence ID" value="KAK4213575.1"/>
    <property type="molecule type" value="Genomic_DNA"/>
</dbReference>
<accession>A0AAN6Y914</accession>
<proteinExistence type="predicted"/>
<protein>
    <submittedName>
        <fullName evidence="3">Uncharacterized protein</fullName>
    </submittedName>
</protein>